<dbReference type="EMBL" id="JAQZSM010000014">
    <property type="protein sequence ID" value="MDD7972360.1"/>
    <property type="molecule type" value="Genomic_DNA"/>
</dbReference>
<dbReference type="PIRSF" id="PIRSF017082">
    <property type="entry name" value="YflP"/>
    <property type="match status" value="1"/>
</dbReference>
<protein>
    <submittedName>
        <fullName evidence="3">Tripartite tricarboxylate transporter substrate binding protein</fullName>
    </submittedName>
</protein>
<evidence type="ECO:0000256" key="1">
    <source>
        <dbReference type="ARBA" id="ARBA00006987"/>
    </source>
</evidence>
<dbReference type="PANTHER" id="PTHR42928:SF5">
    <property type="entry name" value="BLR1237 PROTEIN"/>
    <property type="match status" value="1"/>
</dbReference>
<sequence>MLRIFLCSSALLVANAAGADTLRIVVPFSPGGAQDTLARWYAQHIDERTEYSVIVDNRPGAGGSLAADEVAQADPDGWTILQASGGAITIAPHLRDLPYDPQSDFAPVALFADTPMTLAVRADSAFESIEDVIAAAEADPGGVAYASTGHTSVSHLTGALLAQAAGIDLMHVPYQGAAPGLADLLGGIVPLMVTSAASIDQMVESGDARVLAVFSPVSLSNLEGVPTIEDALDAENLNSPVWAGYLAPAGTPQERIDELSQLIVDICEMPETQERYLSLGATLVCGDADALAAVMDEDYTRWGAVIEAAGIEAE</sequence>
<evidence type="ECO:0000313" key="4">
    <source>
        <dbReference type="Proteomes" id="UP001431784"/>
    </source>
</evidence>
<comment type="caution">
    <text evidence="3">The sequence shown here is derived from an EMBL/GenBank/DDBJ whole genome shotgun (WGS) entry which is preliminary data.</text>
</comment>
<organism evidence="3 4">
    <name type="scientific">Roseinatronobacter alkalisoli</name>
    <dbReference type="NCBI Taxonomy" id="3028235"/>
    <lineage>
        <taxon>Bacteria</taxon>
        <taxon>Pseudomonadati</taxon>
        <taxon>Pseudomonadota</taxon>
        <taxon>Alphaproteobacteria</taxon>
        <taxon>Rhodobacterales</taxon>
        <taxon>Paracoccaceae</taxon>
        <taxon>Roseinatronobacter</taxon>
    </lineage>
</organism>
<feature type="chain" id="PRO_5045486247" evidence="2">
    <location>
        <begin position="20"/>
        <end position="314"/>
    </location>
</feature>
<dbReference type="PANTHER" id="PTHR42928">
    <property type="entry name" value="TRICARBOXYLATE-BINDING PROTEIN"/>
    <property type="match status" value="1"/>
</dbReference>
<dbReference type="Gene3D" id="3.40.190.10">
    <property type="entry name" value="Periplasmic binding protein-like II"/>
    <property type="match status" value="1"/>
</dbReference>
<feature type="signal peptide" evidence="2">
    <location>
        <begin position="1"/>
        <end position="19"/>
    </location>
</feature>
<accession>A0ABT5TB62</accession>
<dbReference type="Proteomes" id="UP001431784">
    <property type="component" value="Unassembled WGS sequence"/>
</dbReference>
<evidence type="ECO:0000256" key="2">
    <source>
        <dbReference type="SAM" id="SignalP"/>
    </source>
</evidence>
<dbReference type="Gene3D" id="3.40.190.150">
    <property type="entry name" value="Bordetella uptake gene, domain 1"/>
    <property type="match status" value="1"/>
</dbReference>
<dbReference type="RefSeq" id="WP_274353037.1">
    <property type="nucleotide sequence ID" value="NZ_JAQZSM010000014.1"/>
</dbReference>
<gene>
    <name evidence="3" type="ORF">PUT78_14765</name>
</gene>
<reference evidence="3" key="1">
    <citation type="submission" date="2023-02" db="EMBL/GenBank/DDBJ databases">
        <title>Description of Roseinatronobacter alkalisoli sp. nov., an alkaliphilic bacerium isolated from soda soil.</title>
        <authorList>
            <person name="Wei W."/>
        </authorList>
    </citation>
    <scope>NUCLEOTIDE SEQUENCE</scope>
    <source>
        <strain evidence="3">HJB301</strain>
    </source>
</reference>
<keyword evidence="4" id="KW-1185">Reference proteome</keyword>
<dbReference type="SUPFAM" id="SSF53850">
    <property type="entry name" value="Periplasmic binding protein-like II"/>
    <property type="match status" value="1"/>
</dbReference>
<comment type="similarity">
    <text evidence="1">Belongs to the UPF0065 (bug) family.</text>
</comment>
<keyword evidence="2" id="KW-0732">Signal</keyword>
<name>A0ABT5TB62_9RHOB</name>
<proteinExistence type="inferred from homology"/>
<evidence type="ECO:0000313" key="3">
    <source>
        <dbReference type="EMBL" id="MDD7972360.1"/>
    </source>
</evidence>
<dbReference type="Pfam" id="PF03401">
    <property type="entry name" value="TctC"/>
    <property type="match status" value="1"/>
</dbReference>
<dbReference type="InterPro" id="IPR005064">
    <property type="entry name" value="BUG"/>
</dbReference>
<dbReference type="CDD" id="cd07012">
    <property type="entry name" value="PBP2_Bug_TTT"/>
    <property type="match status" value="1"/>
</dbReference>
<dbReference type="InterPro" id="IPR042100">
    <property type="entry name" value="Bug_dom1"/>
</dbReference>